<dbReference type="RefSeq" id="WP_207599804.1">
    <property type="nucleotide sequence ID" value="NZ_JAFNJU010000007.1"/>
</dbReference>
<dbReference type="EMBL" id="JAFNJU010000007">
    <property type="protein sequence ID" value="MBO1265275.1"/>
    <property type="molecule type" value="Genomic_DNA"/>
</dbReference>
<dbReference type="SUPFAM" id="SSF48239">
    <property type="entry name" value="Terpenoid cyclases/Protein prenyltransferases"/>
    <property type="match status" value="1"/>
</dbReference>
<organism evidence="1 2">
    <name type="scientific">Proteiniclasticum aestuarii</name>
    <dbReference type="NCBI Taxonomy" id="2817862"/>
    <lineage>
        <taxon>Bacteria</taxon>
        <taxon>Bacillati</taxon>
        <taxon>Bacillota</taxon>
        <taxon>Clostridia</taxon>
        <taxon>Eubacteriales</taxon>
        <taxon>Clostridiaceae</taxon>
        <taxon>Proteiniclasticum</taxon>
    </lineage>
</organism>
<dbReference type="AlphaFoldDB" id="A0A939KL37"/>
<evidence type="ECO:0000313" key="1">
    <source>
        <dbReference type="EMBL" id="MBO1265275.1"/>
    </source>
</evidence>
<dbReference type="Proteomes" id="UP000664218">
    <property type="component" value="Unassembled WGS sequence"/>
</dbReference>
<dbReference type="Gene3D" id="1.50.10.20">
    <property type="match status" value="1"/>
</dbReference>
<comment type="caution">
    <text evidence="1">The sequence shown here is derived from an EMBL/GenBank/DDBJ whole genome shotgun (WGS) entry which is preliminary data.</text>
</comment>
<gene>
    <name evidence="1" type="ORF">J3A84_09565</name>
</gene>
<dbReference type="InterPro" id="IPR008930">
    <property type="entry name" value="Terpenoid_cyclase/PrenylTrfase"/>
</dbReference>
<keyword evidence="2" id="KW-1185">Reference proteome</keyword>
<reference evidence="1" key="1">
    <citation type="submission" date="2021-03" db="EMBL/GenBank/DDBJ databases">
        <title>Proteiniclasticum marinus sp. nov., isolated from tidal flat sediment.</title>
        <authorList>
            <person name="Namirimu T."/>
            <person name="Yang J.-A."/>
            <person name="Yang S.-H."/>
            <person name="Kim Y.-J."/>
            <person name="Kwon K.K."/>
        </authorList>
    </citation>
    <scope>NUCLEOTIDE SEQUENCE</scope>
    <source>
        <strain evidence="1">SCR006</strain>
    </source>
</reference>
<evidence type="ECO:0008006" key="3">
    <source>
        <dbReference type="Google" id="ProtNLM"/>
    </source>
</evidence>
<evidence type="ECO:0000313" key="2">
    <source>
        <dbReference type="Proteomes" id="UP000664218"/>
    </source>
</evidence>
<name>A0A939KL37_9CLOT</name>
<accession>A0A939KL37</accession>
<proteinExistence type="predicted"/>
<protein>
    <recommendedName>
        <fullName evidence="3">Prenyltransferase</fullName>
    </recommendedName>
</protein>
<sequence>MKKFELNESVLDFLLTGDPSIAYQTRKYLLEEEEETLKDLQKETLLTGFGKKFFDVQHEDGSFGQSHYVGKWTSTHYTLLDLRYLEIPEDTERARIPARNILLEHRARDGGIAISSDKLSDLCVNGMYLNFASYFGVEEQLLIPLVDQLLSSLLPDGGFNCRFNRNKVHHGSMHTTISVLEGFLEYRRRGYTHRLKDVETAMEKASEFLLMHHLFRSDRTGEIIDPKFLLLAFPTRWKYDIHRALYHFADATLPYDARMKEALLLLMEKQRKDGTFPRGPSYSGSVHFPLEEGRRGRFNTLRCLRILKAYGHKI</sequence>